<sequence>MIMQGKNCLITGANSGIGKATAIGLAKEGATIIMVCRDKERGEKAKKEIIELTNNKNVEVFLCDLSSQEDIRKFVSEFKGKYQTLHVLINNAGVMISKRIISDEGLEMNFAVNHLAPFLLTNLLLDILKKSAPSRIINVSSGLHKRGKIDFEDLQNENKKTALFKMYGDSKLALMLWSYELSRRLEGTNVTINTVHPGVVNSNLGRHQSKFSQGFGKLFFKKPEKGAETSIYLASSPEVEGITGKYFVKKVPRQSSKESYNEEYAKRIWDISAKMTGLEL</sequence>
<dbReference type="AlphaFoldDB" id="A0A0F9PMZ3"/>
<dbReference type="SUPFAM" id="SSF51735">
    <property type="entry name" value="NAD(P)-binding Rossmann-fold domains"/>
    <property type="match status" value="1"/>
</dbReference>
<dbReference type="Gene3D" id="3.40.50.720">
    <property type="entry name" value="NAD(P)-binding Rossmann-like Domain"/>
    <property type="match status" value="1"/>
</dbReference>
<evidence type="ECO:0000256" key="1">
    <source>
        <dbReference type="ARBA" id="ARBA00023002"/>
    </source>
</evidence>
<dbReference type="InterPro" id="IPR036291">
    <property type="entry name" value="NAD(P)-bd_dom_sf"/>
</dbReference>
<keyword evidence="1" id="KW-0560">Oxidoreductase</keyword>
<evidence type="ECO:0000313" key="2">
    <source>
        <dbReference type="EMBL" id="KKN33150.1"/>
    </source>
</evidence>
<dbReference type="GO" id="GO:0016491">
    <property type="term" value="F:oxidoreductase activity"/>
    <property type="evidence" value="ECO:0007669"/>
    <property type="project" value="UniProtKB-KW"/>
</dbReference>
<accession>A0A0F9PMZ3</accession>
<dbReference type="EMBL" id="LAZR01002200">
    <property type="protein sequence ID" value="KKN33150.1"/>
    <property type="molecule type" value="Genomic_DNA"/>
</dbReference>
<proteinExistence type="predicted"/>
<dbReference type="Pfam" id="PF00106">
    <property type="entry name" value="adh_short"/>
    <property type="match status" value="1"/>
</dbReference>
<protein>
    <recommendedName>
        <fullName evidence="3">Short-chain dehydrogenase/reductase SDR</fullName>
    </recommendedName>
</protein>
<evidence type="ECO:0008006" key="3">
    <source>
        <dbReference type="Google" id="ProtNLM"/>
    </source>
</evidence>
<organism evidence="2">
    <name type="scientific">marine sediment metagenome</name>
    <dbReference type="NCBI Taxonomy" id="412755"/>
    <lineage>
        <taxon>unclassified sequences</taxon>
        <taxon>metagenomes</taxon>
        <taxon>ecological metagenomes</taxon>
    </lineage>
</organism>
<dbReference type="InterPro" id="IPR002347">
    <property type="entry name" value="SDR_fam"/>
</dbReference>
<gene>
    <name evidence="2" type="ORF">LCGC14_0806730</name>
</gene>
<dbReference type="CDD" id="cd05327">
    <property type="entry name" value="retinol-DH_like_SDR_c_like"/>
    <property type="match status" value="1"/>
</dbReference>
<name>A0A0F9PMZ3_9ZZZZ</name>
<comment type="caution">
    <text evidence="2">The sequence shown here is derived from an EMBL/GenBank/DDBJ whole genome shotgun (WGS) entry which is preliminary data.</text>
</comment>
<dbReference type="PANTHER" id="PTHR43157">
    <property type="entry name" value="PHOSPHATIDYLINOSITOL-GLYCAN BIOSYNTHESIS CLASS F PROTEIN-RELATED"/>
    <property type="match status" value="1"/>
</dbReference>
<reference evidence="2" key="1">
    <citation type="journal article" date="2015" name="Nature">
        <title>Complex archaea that bridge the gap between prokaryotes and eukaryotes.</title>
        <authorList>
            <person name="Spang A."/>
            <person name="Saw J.H."/>
            <person name="Jorgensen S.L."/>
            <person name="Zaremba-Niedzwiedzka K."/>
            <person name="Martijn J."/>
            <person name="Lind A.E."/>
            <person name="van Eijk R."/>
            <person name="Schleper C."/>
            <person name="Guy L."/>
            <person name="Ettema T.J."/>
        </authorList>
    </citation>
    <scope>NUCLEOTIDE SEQUENCE</scope>
</reference>
<dbReference type="PRINTS" id="PR00081">
    <property type="entry name" value="GDHRDH"/>
</dbReference>
<dbReference type="PANTHER" id="PTHR43157:SF31">
    <property type="entry name" value="PHOSPHATIDYLINOSITOL-GLYCAN BIOSYNTHESIS CLASS F PROTEIN"/>
    <property type="match status" value="1"/>
</dbReference>